<dbReference type="Proteomes" id="UP000230069">
    <property type="component" value="Unassembled WGS sequence"/>
</dbReference>
<name>A0A2G5CPS9_AQUCA</name>
<dbReference type="EMBL" id="KZ305058">
    <property type="protein sequence ID" value="PIA33321.1"/>
    <property type="molecule type" value="Genomic_DNA"/>
</dbReference>
<evidence type="ECO:0000313" key="1">
    <source>
        <dbReference type="EMBL" id="PIA33321.1"/>
    </source>
</evidence>
<reference evidence="1 2" key="1">
    <citation type="submission" date="2017-09" db="EMBL/GenBank/DDBJ databases">
        <title>WGS assembly of Aquilegia coerulea Goldsmith.</title>
        <authorList>
            <person name="Hodges S."/>
            <person name="Kramer E."/>
            <person name="Nordborg M."/>
            <person name="Tomkins J."/>
            <person name="Borevitz J."/>
            <person name="Derieg N."/>
            <person name="Yan J."/>
            <person name="Mihaltcheva S."/>
            <person name="Hayes R.D."/>
            <person name="Rokhsar D."/>
        </authorList>
    </citation>
    <scope>NUCLEOTIDE SEQUENCE [LARGE SCALE GENOMIC DNA]</scope>
    <source>
        <strain evidence="2">cv. Goldsmith</strain>
    </source>
</reference>
<proteinExistence type="predicted"/>
<accession>A0A2G5CPS9</accession>
<evidence type="ECO:0008006" key="3">
    <source>
        <dbReference type="Google" id="ProtNLM"/>
    </source>
</evidence>
<keyword evidence="2" id="KW-1185">Reference proteome</keyword>
<protein>
    <recommendedName>
        <fullName evidence="3">Cotton fiber protein</fullName>
    </recommendedName>
</protein>
<evidence type="ECO:0000313" key="2">
    <source>
        <dbReference type="Proteomes" id="UP000230069"/>
    </source>
</evidence>
<dbReference type="InParanoid" id="A0A2G5CPS9"/>
<dbReference type="PANTHER" id="PTHR33265:SF10">
    <property type="entry name" value="OS01G0133200 PROTEIN"/>
    <property type="match status" value="1"/>
</dbReference>
<dbReference type="AlphaFoldDB" id="A0A2G5CPS9"/>
<dbReference type="Pfam" id="PF05553">
    <property type="entry name" value="DUF761"/>
    <property type="match status" value="1"/>
</dbReference>
<dbReference type="InterPro" id="IPR008480">
    <property type="entry name" value="DUF761_pln"/>
</dbReference>
<dbReference type="OrthoDB" id="1936669at2759"/>
<sequence>MPRKRMPIIDRALNLLKISILMAKMGKPITPRLVFLKKSRKIKNLKLLKHYNYGFIREYEFSPSSTPLFRRKSPFKKRSRRDICSMFSPCHCWGSLTVEGGEFGEEEVHYALEALPSIIDGDVKALSPELCDSSNEEYSVDQRAEMFIQRFYEEMRIQRQETVLQLNA</sequence>
<gene>
    <name evidence="1" type="ORF">AQUCO_04100027v1</name>
</gene>
<organism evidence="1 2">
    <name type="scientific">Aquilegia coerulea</name>
    <name type="common">Rocky mountain columbine</name>
    <dbReference type="NCBI Taxonomy" id="218851"/>
    <lineage>
        <taxon>Eukaryota</taxon>
        <taxon>Viridiplantae</taxon>
        <taxon>Streptophyta</taxon>
        <taxon>Embryophyta</taxon>
        <taxon>Tracheophyta</taxon>
        <taxon>Spermatophyta</taxon>
        <taxon>Magnoliopsida</taxon>
        <taxon>Ranunculales</taxon>
        <taxon>Ranunculaceae</taxon>
        <taxon>Thalictroideae</taxon>
        <taxon>Aquilegia</taxon>
    </lineage>
</organism>
<dbReference type="PANTHER" id="PTHR33265">
    <property type="entry name" value="AVR9/CF-9 RAPIDLY ELICITED PROTEIN-RELATED"/>
    <property type="match status" value="1"/>
</dbReference>